<accession>A0A0A8YCM1</accession>
<dbReference type="AlphaFoldDB" id="A0A0A8YCM1"/>
<dbReference type="EMBL" id="GBRH01274114">
    <property type="protein sequence ID" value="JAD23781.1"/>
    <property type="molecule type" value="Transcribed_RNA"/>
</dbReference>
<reference evidence="1" key="1">
    <citation type="submission" date="2014-09" db="EMBL/GenBank/DDBJ databases">
        <authorList>
            <person name="Magalhaes I.L.F."/>
            <person name="Oliveira U."/>
            <person name="Santos F.R."/>
            <person name="Vidigal T.H.D.A."/>
            <person name="Brescovit A.D."/>
            <person name="Santos A.J."/>
        </authorList>
    </citation>
    <scope>NUCLEOTIDE SEQUENCE</scope>
    <source>
        <tissue evidence="1">Shoot tissue taken approximately 20 cm above the soil surface</tissue>
    </source>
</reference>
<evidence type="ECO:0000313" key="1">
    <source>
        <dbReference type="EMBL" id="JAD23781.1"/>
    </source>
</evidence>
<name>A0A0A8YCM1_ARUDO</name>
<organism evidence="1">
    <name type="scientific">Arundo donax</name>
    <name type="common">Giant reed</name>
    <name type="synonym">Donax arundinaceus</name>
    <dbReference type="NCBI Taxonomy" id="35708"/>
    <lineage>
        <taxon>Eukaryota</taxon>
        <taxon>Viridiplantae</taxon>
        <taxon>Streptophyta</taxon>
        <taxon>Embryophyta</taxon>
        <taxon>Tracheophyta</taxon>
        <taxon>Spermatophyta</taxon>
        <taxon>Magnoliopsida</taxon>
        <taxon>Liliopsida</taxon>
        <taxon>Poales</taxon>
        <taxon>Poaceae</taxon>
        <taxon>PACMAD clade</taxon>
        <taxon>Arundinoideae</taxon>
        <taxon>Arundineae</taxon>
        <taxon>Arundo</taxon>
    </lineage>
</organism>
<protein>
    <submittedName>
        <fullName evidence="1">Uncharacterized protein</fullName>
    </submittedName>
</protein>
<reference evidence="1" key="2">
    <citation type="journal article" date="2015" name="Data Brief">
        <title>Shoot transcriptome of the giant reed, Arundo donax.</title>
        <authorList>
            <person name="Barrero R.A."/>
            <person name="Guerrero F.D."/>
            <person name="Moolhuijzen P."/>
            <person name="Goolsby J.A."/>
            <person name="Tidwell J."/>
            <person name="Bellgard S.E."/>
            <person name="Bellgard M.I."/>
        </authorList>
    </citation>
    <scope>NUCLEOTIDE SEQUENCE</scope>
    <source>
        <tissue evidence="1">Shoot tissue taken approximately 20 cm above the soil surface</tissue>
    </source>
</reference>
<proteinExistence type="predicted"/>
<sequence length="42" mass="4756">MLTVAYFDALVNLRMLAMCSTDCLKEQASFLGRKIVFLSNLK</sequence>